<proteinExistence type="predicted"/>
<protein>
    <submittedName>
        <fullName evidence="1">Cryptococcal mannosyltransferase 1-domain-containing protein</fullName>
    </submittedName>
</protein>
<dbReference type="InterPro" id="IPR021047">
    <property type="entry name" value="Mannosyltransferase_CMT1"/>
</dbReference>
<accession>A0AAD7J5J1</accession>
<keyword evidence="1" id="KW-0808">Transferase</keyword>
<comment type="caution">
    <text evidence="1">The sequence shown here is derived from an EMBL/GenBank/DDBJ whole genome shotgun (WGS) entry which is preliminary data.</text>
</comment>
<keyword evidence="1" id="KW-0328">Glycosyltransferase</keyword>
<keyword evidence="2" id="KW-1185">Reference proteome</keyword>
<dbReference type="AlphaFoldDB" id="A0AAD7J5J1"/>
<evidence type="ECO:0000313" key="1">
    <source>
        <dbReference type="EMBL" id="KAJ7757622.1"/>
    </source>
</evidence>
<evidence type="ECO:0000313" key="2">
    <source>
        <dbReference type="Proteomes" id="UP001215598"/>
    </source>
</evidence>
<reference evidence="1" key="1">
    <citation type="submission" date="2023-03" db="EMBL/GenBank/DDBJ databases">
        <title>Massive genome expansion in bonnet fungi (Mycena s.s.) driven by repeated elements and novel gene families across ecological guilds.</title>
        <authorList>
            <consortium name="Lawrence Berkeley National Laboratory"/>
            <person name="Harder C.B."/>
            <person name="Miyauchi S."/>
            <person name="Viragh M."/>
            <person name="Kuo A."/>
            <person name="Thoen E."/>
            <person name="Andreopoulos B."/>
            <person name="Lu D."/>
            <person name="Skrede I."/>
            <person name="Drula E."/>
            <person name="Henrissat B."/>
            <person name="Morin E."/>
            <person name="Kohler A."/>
            <person name="Barry K."/>
            <person name="LaButti K."/>
            <person name="Morin E."/>
            <person name="Salamov A."/>
            <person name="Lipzen A."/>
            <person name="Mereny Z."/>
            <person name="Hegedus B."/>
            <person name="Baldrian P."/>
            <person name="Stursova M."/>
            <person name="Weitz H."/>
            <person name="Taylor A."/>
            <person name="Grigoriev I.V."/>
            <person name="Nagy L.G."/>
            <person name="Martin F."/>
            <person name="Kauserud H."/>
        </authorList>
    </citation>
    <scope>NUCLEOTIDE SEQUENCE</scope>
    <source>
        <strain evidence="1">CBHHK182m</strain>
    </source>
</reference>
<dbReference type="Pfam" id="PF11735">
    <property type="entry name" value="CAP59_mtransfer"/>
    <property type="match status" value="1"/>
</dbReference>
<organism evidence="1 2">
    <name type="scientific">Mycena metata</name>
    <dbReference type="NCBI Taxonomy" id="1033252"/>
    <lineage>
        <taxon>Eukaryota</taxon>
        <taxon>Fungi</taxon>
        <taxon>Dikarya</taxon>
        <taxon>Basidiomycota</taxon>
        <taxon>Agaricomycotina</taxon>
        <taxon>Agaricomycetes</taxon>
        <taxon>Agaricomycetidae</taxon>
        <taxon>Agaricales</taxon>
        <taxon>Marasmiineae</taxon>
        <taxon>Mycenaceae</taxon>
        <taxon>Mycena</taxon>
    </lineage>
</organism>
<name>A0AAD7J5J1_9AGAR</name>
<dbReference type="EMBL" id="JARKIB010000044">
    <property type="protein sequence ID" value="KAJ7757622.1"/>
    <property type="molecule type" value="Genomic_DNA"/>
</dbReference>
<dbReference type="PANTHER" id="PTHR34144">
    <property type="entry name" value="CHROMOSOME 8, WHOLE GENOME SHOTGUN SEQUENCE"/>
    <property type="match status" value="1"/>
</dbReference>
<dbReference type="GO" id="GO:0016757">
    <property type="term" value="F:glycosyltransferase activity"/>
    <property type="evidence" value="ECO:0007669"/>
    <property type="project" value="UniProtKB-KW"/>
</dbReference>
<dbReference type="Proteomes" id="UP001215598">
    <property type="component" value="Unassembled WGS sequence"/>
</dbReference>
<gene>
    <name evidence="1" type="ORF">B0H16DRAFT_668833</name>
</gene>
<dbReference type="PANTHER" id="PTHR34144:SF7">
    <property type="entry name" value="EXPORT PROTEIN (CAP59), PUTATIVE (AFU_ORTHOLOGUE AFUA_7G05020)-RELATED"/>
    <property type="match status" value="1"/>
</dbReference>
<sequence length="168" mass="19127">MLDEWKGTLDGLGVAHRILTRDNTEPRPPDRERIDFLSAARNLALVPLVEHGGYDVVLFSNDILIEAESVVELLKTKDGEWDMVCGLDMGRWGLYDAWVVRDRLGRLVSSLWPYFLEDTGMEAVMHEEPCARFRLLERHRCLPCRPCATPLPSRPRAPLHRPAFAPAP</sequence>